<dbReference type="GO" id="GO:0003677">
    <property type="term" value="F:DNA binding"/>
    <property type="evidence" value="ECO:0007669"/>
    <property type="project" value="UniProtKB-KW"/>
</dbReference>
<accession>A0A3M8QBA4</accession>
<protein>
    <submittedName>
        <fullName evidence="5">Site-specific integrase</fullName>
    </submittedName>
</protein>
<dbReference type="InterPro" id="IPR050090">
    <property type="entry name" value="Tyrosine_recombinase_XerCD"/>
</dbReference>
<dbReference type="Pfam" id="PF00589">
    <property type="entry name" value="Phage_integrase"/>
    <property type="match status" value="1"/>
</dbReference>
<dbReference type="InterPro" id="IPR011010">
    <property type="entry name" value="DNA_brk_join_enz"/>
</dbReference>
<dbReference type="Pfam" id="PF14657">
    <property type="entry name" value="Arm-DNA-bind_4"/>
    <property type="match status" value="1"/>
</dbReference>
<dbReference type="GO" id="GO:0015074">
    <property type="term" value="P:DNA integration"/>
    <property type="evidence" value="ECO:0007669"/>
    <property type="project" value="UniProtKB-KW"/>
</dbReference>
<evidence type="ECO:0000313" key="5">
    <source>
        <dbReference type="EMBL" id="RNF52951.1"/>
    </source>
</evidence>
<reference evidence="5 6" key="1">
    <citation type="journal article" date="2012" name="Int. J. Syst. Evol. Microbiol.">
        <title>Marinomonas hwangdonensis sp. nov., isolated from seawater.</title>
        <authorList>
            <person name="Jung Y.T."/>
            <person name="Oh T.K."/>
            <person name="Yoon J.H."/>
        </authorList>
    </citation>
    <scope>NUCLEOTIDE SEQUENCE [LARGE SCALE GENOMIC DNA]</scope>
    <source>
        <strain evidence="5 6">HDW-15</strain>
    </source>
</reference>
<name>A0A3M8QBA4_9GAMM</name>
<organism evidence="5 6">
    <name type="scientific">Marinomonas hwangdonensis</name>
    <dbReference type="NCBI Taxonomy" id="1053647"/>
    <lineage>
        <taxon>Bacteria</taxon>
        <taxon>Pseudomonadati</taxon>
        <taxon>Pseudomonadota</taxon>
        <taxon>Gammaproteobacteria</taxon>
        <taxon>Oceanospirillales</taxon>
        <taxon>Oceanospirillaceae</taxon>
        <taxon>Marinomonas</taxon>
    </lineage>
</organism>
<dbReference type="InterPro" id="IPR002104">
    <property type="entry name" value="Integrase_catalytic"/>
</dbReference>
<dbReference type="Gene3D" id="1.10.443.10">
    <property type="entry name" value="Intergrase catalytic core"/>
    <property type="match status" value="1"/>
</dbReference>
<evidence type="ECO:0000259" key="4">
    <source>
        <dbReference type="PROSITE" id="PS51898"/>
    </source>
</evidence>
<keyword evidence="3" id="KW-0233">DNA recombination</keyword>
<evidence type="ECO:0000313" key="6">
    <source>
        <dbReference type="Proteomes" id="UP000280507"/>
    </source>
</evidence>
<dbReference type="PANTHER" id="PTHR30349">
    <property type="entry name" value="PHAGE INTEGRASE-RELATED"/>
    <property type="match status" value="1"/>
</dbReference>
<evidence type="ECO:0000256" key="2">
    <source>
        <dbReference type="ARBA" id="ARBA00023125"/>
    </source>
</evidence>
<comment type="caution">
    <text evidence="5">The sequence shown here is derived from an EMBL/GenBank/DDBJ whole genome shotgun (WGS) entry which is preliminary data.</text>
</comment>
<dbReference type="CDD" id="cd00796">
    <property type="entry name" value="INT_Rci_Hp1_C"/>
    <property type="match status" value="1"/>
</dbReference>
<feature type="domain" description="Tyr recombinase" evidence="4">
    <location>
        <begin position="204"/>
        <end position="379"/>
    </location>
</feature>
<proteinExistence type="predicted"/>
<dbReference type="GO" id="GO:0006310">
    <property type="term" value="P:DNA recombination"/>
    <property type="evidence" value="ECO:0007669"/>
    <property type="project" value="UniProtKB-KW"/>
</dbReference>
<dbReference type="InterPro" id="IPR013762">
    <property type="entry name" value="Integrase-like_cat_sf"/>
</dbReference>
<evidence type="ECO:0000256" key="1">
    <source>
        <dbReference type="ARBA" id="ARBA00022908"/>
    </source>
</evidence>
<keyword evidence="2" id="KW-0238">DNA-binding</keyword>
<dbReference type="InterPro" id="IPR010998">
    <property type="entry name" value="Integrase_recombinase_N"/>
</dbReference>
<dbReference type="PANTHER" id="PTHR30349:SF94">
    <property type="entry name" value="INTEGRASE_RECOMBINASE HI_1414-RELATED"/>
    <property type="match status" value="1"/>
</dbReference>
<gene>
    <name evidence="5" type="ORF">EBI00_02295</name>
</gene>
<keyword evidence="6" id="KW-1185">Reference proteome</keyword>
<dbReference type="Proteomes" id="UP000280507">
    <property type="component" value="Unassembled WGS sequence"/>
</dbReference>
<dbReference type="SUPFAM" id="SSF56349">
    <property type="entry name" value="DNA breaking-rejoining enzymes"/>
    <property type="match status" value="1"/>
</dbReference>
<evidence type="ECO:0000256" key="3">
    <source>
        <dbReference type="ARBA" id="ARBA00023172"/>
    </source>
</evidence>
<sequence>MSSLQPFPCLTSNCELFLFCAIFSEILHRNCTVHCTGEYSVASIFKTDDGSWRAQVSVKGKRKTKRGFSTKREAQAWASDLEREAKESTSSDIPDRPFSEALERYRDTVSVTKRGQKFEIRRIERWLGKSADEPADPLCFISLQDLQSKHFAEWRDRRLQKVAVGTVLREWTVLSAICSQCAKEWGWLRENPMTRVKRPKEPEARTRRLQPGEFEQLMIATQYNIDVPPESKSERIGAAIVFAIETAMRAGEICGITWEDVNFERRTVHLPKTKNGNPRTVPLSTTAVKVLEKLKTLDDCKQKAFNLKSDSLDVNFRKIRNKCLIDDLHFHDLRREALTRLAAKVDVLNLAKISGHTDLRILQRVYYAPDMGDIALMLD</sequence>
<dbReference type="PROSITE" id="PS51898">
    <property type="entry name" value="TYR_RECOMBINASE"/>
    <property type="match status" value="1"/>
</dbReference>
<dbReference type="Gene3D" id="1.10.150.130">
    <property type="match status" value="1"/>
</dbReference>
<dbReference type="EMBL" id="RIZG01000001">
    <property type="protein sequence ID" value="RNF52951.1"/>
    <property type="molecule type" value="Genomic_DNA"/>
</dbReference>
<dbReference type="InterPro" id="IPR028259">
    <property type="entry name" value="AP2-like_int_N"/>
</dbReference>
<dbReference type="AlphaFoldDB" id="A0A3M8QBA4"/>
<keyword evidence="1" id="KW-0229">DNA integration</keyword>